<dbReference type="EMBL" id="BAABLD010000008">
    <property type="protein sequence ID" value="GAA5165776.1"/>
    <property type="molecule type" value="Genomic_DNA"/>
</dbReference>
<proteinExistence type="predicted"/>
<organism evidence="2 3">
    <name type="scientific">Viridibacterium curvum</name>
    <dbReference type="NCBI Taxonomy" id="1101404"/>
    <lineage>
        <taxon>Bacteria</taxon>
        <taxon>Pseudomonadati</taxon>
        <taxon>Pseudomonadota</taxon>
        <taxon>Betaproteobacteria</taxon>
        <taxon>Rhodocyclales</taxon>
        <taxon>Rhodocyclaceae</taxon>
        <taxon>Viridibacterium</taxon>
    </lineage>
</organism>
<keyword evidence="1" id="KW-0238">DNA-binding</keyword>
<gene>
    <name evidence="2" type="ORF">GCM10025770_21840</name>
</gene>
<dbReference type="InterPro" id="IPR036388">
    <property type="entry name" value="WH-like_DNA-bd_sf"/>
</dbReference>
<dbReference type="PANTHER" id="PTHR33221:SF4">
    <property type="entry name" value="HTH-TYPE TRANSCRIPTIONAL REPRESSOR NSRR"/>
    <property type="match status" value="1"/>
</dbReference>
<protein>
    <submittedName>
        <fullName evidence="2">Rrf2 family transcriptional regulator</fullName>
    </submittedName>
</protein>
<evidence type="ECO:0000256" key="1">
    <source>
        <dbReference type="ARBA" id="ARBA00023125"/>
    </source>
</evidence>
<dbReference type="NCBIfam" id="TIGR00738">
    <property type="entry name" value="rrf2_super"/>
    <property type="match status" value="1"/>
</dbReference>
<dbReference type="PANTHER" id="PTHR33221">
    <property type="entry name" value="WINGED HELIX-TURN-HELIX TRANSCRIPTIONAL REGULATOR, RRF2 FAMILY"/>
    <property type="match status" value="1"/>
</dbReference>
<comment type="caution">
    <text evidence="2">The sequence shown here is derived from an EMBL/GenBank/DDBJ whole genome shotgun (WGS) entry which is preliminary data.</text>
</comment>
<dbReference type="InterPro" id="IPR000944">
    <property type="entry name" value="Tscrpt_reg_Rrf2"/>
</dbReference>
<accession>A0ABP9QQD2</accession>
<dbReference type="PROSITE" id="PS51197">
    <property type="entry name" value="HTH_RRF2_2"/>
    <property type="match status" value="1"/>
</dbReference>
<name>A0ABP9QQD2_9RHOO</name>
<evidence type="ECO:0000313" key="3">
    <source>
        <dbReference type="Proteomes" id="UP001500547"/>
    </source>
</evidence>
<keyword evidence="3" id="KW-1185">Reference proteome</keyword>
<dbReference type="Proteomes" id="UP001500547">
    <property type="component" value="Unassembled WGS sequence"/>
</dbReference>
<sequence>MQLTRFTDFGLRILMYLTHERDTPVTIGEIAQQFEVPHNHLVKVANRLGKLGWVTAVRGRKGGLVLGVDAERLRIGDVLRQLEESESLIDCASQPCALNGRCLLKAALNAGLAAFYDKMNEVSLADVSRGKTGSAIVTLHRDFITTMGAGHA</sequence>
<dbReference type="Gene3D" id="1.10.10.10">
    <property type="entry name" value="Winged helix-like DNA-binding domain superfamily/Winged helix DNA-binding domain"/>
    <property type="match status" value="1"/>
</dbReference>
<reference evidence="3" key="1">
    <citation type="journal article" date="2019" name="Int. J. Syst. Evol. Microbiol.">
        <title>The Global Catalogue of Microorganisms (GCM) 10K type strain sequencing project: providing services to taxonomists for standard genome sequencing and annotation.</title>
        <authorList>
            <consortium name="The Broad Institute Genomics Platform"/>
            <consortium name="The Broad Institute Genome Sequencing Center for Infectious Disease"/>
            <person name="Wu L."/>
            <person name="Ma J."/>
        </authorList>
    </citation>
    <scope>NUCLEOTIDE SEQUENCE [LARGE SCALE GENOMIC DNA]</scope>
    <source>
        <strain evidence="3">JCM 18715</strain>
    </source>
</reference>
<dbReference type="SUPFAM" id="SSF46785">
    <property type="entry name" value="Winged helix' DNA-binding domain"/>
    <property type="match status" value="1"/>
</dbReference>
<dbReference type="Pfam" id="PF02082">
    <property type="entry name" value="Rrf2"/>
    <property type="match status" value="1"/>
</dbReference>
<dbReference type="InterPro" id="IPR036390">
    <property type="entry name" value="WH_DNA-bd_sf"/>
</dbReference>
<dbReference type="RefSeq" id="WP_345532981.1">
    <property type="nucleotide sequence ID" value="NZ_BAABLD010000008.1"/>
</dbReference>
<evidence type="ECO:0000313" key="2">
    <source>
        <dbReference type="EMBL" id="GAA5165776.1"/>
    </source>
</evidence>